<name>A0A5N3R189_9VIBR</name>
<dbReference type="InterPro" id="IPR029058">
    <property type="entry name" value="AB_hydrolase_fold"/>
</dbReference>
<evidence type="ECO:0000313" key="2">
    <source>
        <dbReference type="Proteomes" id="UP000326789"/>
    </source>
</evidence>
<proteinExistence type="predicted"/>
<organism evidence="1 2">
    <name type="scientific">Vibrio fortis</name>
    <dbReference type="NCBI Taxonomy" id="212667"/>
    <lineage>
        <taxon>Bacteria</taxon>
        <taxon>Pseudomonadati</taxon>
        <taxon>Pseudomonadota</taxon>
        <taxon>Gammaproteobacteria</taxon>
        <taxon>Vibrionales</taxon>
        <taxon>Vibrionaceae</taxon>
        <taxon>Vibrio</taxon>
    </lineage>
</organism>
<dbReference type="AlphaFoldDB" id="A0A5N3R189"/>
<protein>
    <submittedName>
        <fullName evidence="1">Alpha/beta hydrolase</fullName>
    </submittedName>
</protein>
<dbReference type="GO" id="GO:0016787">
    <property type="term" value="F:hydrolase activity"/>
    <property type="evidence" value="ECO:0007669"/>
    <property type="project" value="UniProtKB-KW"/>
</dbReference>
<reference evidence="1 2" key="1">
    <citation type="submission" date="2019-09" db="EMBL/GenBank/DDBJ databases">
        <title>Whole genome sequence of Vibrio fortis.</title>
        <authorList>
            <person name="Das S.K."/>
        </authorList>
    </citation>
    <scope>NUCLEOTIDE SEQUENCE [LARGE SCALE GENOMIC DNA]</scope>
    <source>
        <strain evidence="1 2">AN60</strain>
    </source>
</reference>
<accession>A0A5N3R189</accession>
<keyword evidence="1" id="KW-0378">Hydrolase</keyword>
<dbReference type="Proteomes" id="UP000326789">
    <property type="component" value="Unassembled WGS sequence"/>
</dbReference>
<evidence type="ECO:0000313" key="1">
    <source>
        <dbReference type="EMBL" id="KAB0287185.1"/>
    </source>
</evidence>
<dbReference type="EMBL" id="VWSE01000008">
    <property type="protein sequence ID" value="KAB0287185.1"/>
    <property type="molecule type" value="Genomic_DNA"/>
</dbReference>
<gene>
    <name evidence="1" type="ORF">F2P58_21425</name>
</gene>
<comment type="caution">
    <text evidence="1">The sequence shown here is derived from an EMBL/GenBank/DDBJ whole genome shotgun (WGS) entry which is preliminary data.</text>
</comment>
<dbReference type="Gene3D" id="3.40.50.1820">
    <property type="entry name" value="alpha/beta hydrolase"/>
    <property type="match status" value="1"/>
</dbReference>
<sequence length="51" mass="5750">MESGSNRKHTKAKSIYYIEGSGHFPMLEQPQQFDMKLMKVAKSVKQGGCNC</sequence>